<accession>A0A0L0FXR8</accession>
<feature type="region of interest" description="Disordered" evidence="1">
    <location>
        <begin position="206"/>
        <end position="260"/>
    </location>
</feature>
<dbReference type="SUPFAM" id="SSF52047">
    <property type="entry name" value="RNI-like"/>
    <property type="match status" value="1"/>
</dbReference>
<gene>
    <name evidence="2" type="ORF">SARC_06076</name>
</gene>
<feature type="compositionally biased region" description="Low complexity" evidence="1">
    <location>
        <begin position="207"/>
        <end position="218"/>
    </location>
</feature>
<dbReference type="EMBL" id="KQ242015">
    <property type="protein sequence ID" value="KNC81620.1"/>
    <property type="molecule type" value="Genomic_DNA"/>
</dbReference>
<feature type="compositionally biased region" description="Polar residues" evidence="1">
    <location>
        <begin position="235"/>
        <end position="252"/>
    </location>
</feature>
<protein>
    <recommendedName>
        <fullName evidence="4">F-box domain-containing protein</fullName>
    </recommendedName>
</protein>
<reference evidence="2 3" key="1">
    <citation type="submission" date="2011-02" db="EMBL/GenBank/DDBJ databases">
        <title>The Genome Sequence of Sphaeroforma arctica JP610.</title>
        <authorList>
            <consortium name="The Broad Institute Genome Sequencing Platform"/>
            <person name="Russ C."/>
            <person name="Cuomo C."/>
            <person name="Young S.K."/>
            <person name="Zeng Q."/>
            <person name="Gargeya S."/>
            <person name="Alvarado L."/>
            <person name="Berlin A."/>
            <person name="Chapman S.B."/>
            <person name="Chen Z."/>
            <person name="Freedman E."/>
            <person name="Gellesch M."/>
            <person name="Goldberg J."/>
            <person name="Griggs A."/>
            <person name="Gujja S."/>
            <person name="Heilman E."/>
            <person name="Heiman D."/>
            <person name="Howarth C."/>
            <person name="Mehta T."/>
            <person name="Neiman D."/>
            <person name="Pearson M."/>
            <person name="Roberts A."/>
            <person name="Saif S."/>
            <person name="Shea T."/>
            <person name="Shenoy N."/>
            <person name="Sisk P."/>
            <person name="Stolte C."/>
            <person name="Sykes S."/>
            <person name="White J."/>
            <person name="Yandava C."/>
            <person name="Burger G."/>
            <person name="Gray M.W."/>
            <person name="Holland P.W.H."/>
            <person name="King N."/>
            <person name="Lang F.B.F."/>
            <person name="Roger A.J."/>
            <person name="Ruiz-Trillo I."/>
            <person name="Haas B."/>
            <person name="Nusbaum C."/>
            <person name="Birren B."/>
        </authorList>
    </citation>
    <scope>NUCLEOTIDE SEQUENCE [LARGE SCALE GENOMIC DNA]</scope>
    <source>
        <strain evidence="2 3">JP610</strain>
    </source>
</reference>
<dbReference type="GeneID" id="25906580"/>
<evidence type="ECO:0000313" key="2">
    <source>
        <dbReference type="EMBL" id="KNC81620.1"/>
    </source>
</evidence>
<feature type="non-terminal residue" evidence="2">
    <location>
        <position position="1"/>
    </location>
</feature>
<dbReference type="AlphaFoldDB" id="A0A0L0FXR8"/>
<evidence type="ECO:0008006" key="4">
    <source>
        <dbReference type="Google" id="ProtNLM"/>
    </source>
</evidence>
<organism evidence="2 3">
    <name type="scientific">Sphaeroforma arctica JP610</name>
    <dbReference type="NCBI Taxonomy" id="667725"/>
    <lineage>
        <taxon>Eukaryota</taxon>
        <taxon>Ichthyosporea</taxon>
        <taxon>Ichthyophonida</taxon>
        <taxon>Sphaeroforma</taxon>
    </lineage>
</organism>
<proteinExistence type="predicted"/>
<evidence type="ECO:0000313" key="3">
    <source>
        <dbReference type="Proteomes" id="UP000054560"/>
    </source>
</evidence>
<dbReference type="RefSeq" id="XP_014155522.1">
    <property type="nucleotide sequence ID" value="XM_014300047.1"/>
</dbReference>
<dbReference type="Proteomes" id="UP000054560">
    <property type="component" value="Unassembled WGS sequence"/>
</dbReference>
<evidence type="ECO:0000256" key="1">
    <source>
        <dbReference type="SAM" id="MobiDB-lite"/>
    </source>
</evidence>
<name>A0A0L0FXR8_9EUKA</name>
<feature type="compositionally biased region" description="Basic and acidic residues" evidence="1">
    <location>
        <begin position="224"/>
        <end position="233"/>
    </location>
</feature>
<keyword evidence="3" id="KW-1185">Reference proteome</keyword>
<sequence length="448" mass="50161">AFEDAVTYAEKFPNLLQWVFSAQHLVTSESLAHLARACPLITHMDTSHIAHSWLCQAEVYTNMLQYWPNLRSLSVTESSVLAGVDLSCLAELRMWGELCIDIQSHSLRILEAACCSSIPNLLKNCPNLSELIVKGSTVTFELHSAHLHTLAVEGVACKGALDHCMALTDLDVDWILHPRERGTTHDDTEDDESRLTSSLHTLADNVQSLQGQGDSSSSRAVWPRSRDTDERNGIQRGSQRNGMLDTASTGSATAGEVSADTNRVDRNIHSYLHPSIQTLTYRGILLKSRMLECFPNICRLVCPSIDTQLEAGFHSIALTSITLEAAMPKNYSLPHLESLTCSNSVGRLRLPALTLLHVYSFYSKRALVETIASCPLLSIICTIHGNPWNSVNPWVHPSNKIWQEIRDLEHSRNVRFVVSGWNRGIMPDEFEQMRKEYRVGYTAEWIER</sequence>